<dbReference type="PROSITE" id="PS50051">
    <property type="entry name" value="MCM_2"/>
    <property type="match status" value="1"/>
</dbReference>
<dbReference type="InterPro" id="IPR041562">
    <property type="entry name" value="MCM_lid"/>
</dbReference>
<dbReference type="GO" id="GO:0005634">
    <property type="term" value="C:nucleus"/>
    <property type="evidence" value="ECO:0007669"/>
    <property type="project" value="UniProtKB-SubCell"/>
</dbReference>
<gene>
    <name evidence="6" type="ORF">FRACYDRAFT_156569</name>
</gene>
<feature type="domain" description="MCM C-terminal AAA(+) ATPase" evidence="5">
    <location>
        <begin position="114"/>
        <end position="323"/>
    </location>
</feature>
<dbReference type="Pfam" id="PF17855">
    <property type="entry name" value="MCM_lid"/>
    <property type="match status" value="1"/>
</dbReference>
<proteinExistence type="inferred from homology"/>
<evidence type="ECO:0000256" key="1">
    <source>
        <dbReference type="ARBA" id="ARBA00022741"/>
    </source>
</evidence>
<keyword evidence="3 4" id="KW-0238">DNA-binding</keyword>
<dbReference type="Pfam" id="PF00493">
    <property type="entry name" value="MCM"/>
    <property type="match status" value="1"/>
</dbReference>
<dbReference type="Gene3D" id="3.40.50.300">
    <property type="entry name" value="P-loop containing nucleotide triphosphate hydrolases"/>
    <property type="match status" value="1"/>
</dbReference>
<reference evidence="6 7" key="1">
    <citation type="submission" date="2016-09" db="EMBL/GenBank/DDBJ databases">
        <title>Extensive genetic diversity and differential bi-allelic expression allows diatom success in the polar Southern Ocean.</title>
        <authorList>
            <consortium name="DOE Joint Genome Institute"/>
            <person name="Mock T."/>
            <person name="Otillar R.P."/>
            <person name="Strauss J."/>
            <person name="Dupont C."/>
            <person name="Frickenhaus S."/>
            <person name="Maumus F."/>
            <person name="Mcmullan M."/>
            <person name="Sanges R."/>
            <person name="Schmutz J."/>
            <person name="Toseland A."/>
            <person name="Valas R."/>
            <person name="Veluchamy A."/>
            <person name="Ward B.J."/>
            <person name="Allen A."/>
            <person name="Barry K."/>
            <person name="Falciatore A."/>
            <person name="Ferrante M."/>
            <person name="Fortunato A.E."/>
            <person name="Gloeckner G."/>
            <person name="Gruber A."/>
            <person name="Hipkin R."/>
            <person name="Janech M."/>
            <person name="Kroth P."/>
            <person name="Leese F."/>
            <person name="Lindquist E."/>
            <person name="Lyon B.R."/>
            <person name="Martin J."/>
            <person name="Mayer C."/>
            <person name="Parker M."/>
            <person name="Quesneville H."/>
            <person name="Raymond J."/>
            <person name="Uhlig C."/>
            <person name="Valentin K.U."/>
            <person name="Worden A.Z."/>
            <person name="Armbrust E.V."/>
            <person name="Bowler C."/>
            <person name="Green B."/>
            <person name="Moulton V."/>
            <person name="Van Oosterhout C."/>
            <person name="Grigoriev I."/>
        </authorList>
    </citation>
    <scope>NUCLEOTIDE SEQUENCE [LARGE SCALE GENOMIC DNA]</scope>
    <source>
        <strain evidence="6 7">CCMP1102</strain>
    </source>
</reference>
<dbReference type="GO" id="GO:0017116">
    <property type="term" value="F:single-stranded DNA helicase activity"/>
    <property type="evidence" value="ECO:0007669"/>
    <property type="project" value="TreeGrafter"/>
</dbReference>
<dbReference type="Gene3D" id="2.40.50.140">
    <property type="entry name" value="Nucleic acid-binding proteins"/>
    <property type="match status" value="1"/>
</dbReference>
<protein>
    <submittedName>
        <fullName evidence="6">MCM-domain-containing protein</fullName>
    </submittedName>
</protein>
<dbReference type="SUPFAM" id="SSF50249">
    <property type="entry name" value="Nucleic acid-binding proteins"/>
    <property type="match status" value="1"/>
</dbReference>
<feature type="non-terminal residue" evidence="6">
    <location>
        <position position="1"/>
    </location>
</feature>
<dbReference type="InterPro" id="IPR027417">
    <property type="entry name" value="P-loop_NTPase"/>
</dbReference>
<dbReference type="SUPFAM" id="SSF52540">
    <property type="entry name" value="P-loop containing nucleoside triphosphate hydrolases"/>
    <property type="match status" value="1"/>
</dbReference>
<dbReference type="Proteomes" id="UP000095751">
    <property type="component" value="Unassembled WGS sequence"/>
</dbReference>
<name>A0A1E7FBD5_9STRA</name>
<dbReference type="Pfam" id="PF17207">
    <property type="entry name" value="MCM_OB"/>
    <property type="match status" value="1"/>
</dbReference>
<dbReference type="GO" id="GO:0003697">
    <property type="term" value="F:single-stranded DNA binding"/>
    <property type="evidence" value="ECO:0007669"/>
    <property type="project" value="TreeGrafter"/>
</dbReference>
<feature type="non-terminal residue" evidence="6">
    <location>
        <position position="430"/>
    </location>
</feature>
<evidence type="ECO:0000313" key="7">
    <source>
        <dbReference type="Proteomes" id="UP000095751"/>
    </source>
</evidence>
<dbReference type="GO" id="GO:0016787">
    <property type="term" value="F:hydrolase activity"/>
    <property type="evidence" value="ECO:0007669"/>
    <property type="project" value="UniProtKB-KW"/>
</dbReference>
<dbReference type="AlphaFoldDB" id="A0A1E7FBD5"/>
<keyword evidence="2 4" id="KW-0067">ATP-binding</keyword>
<dbReference type="GO" id="GO:0000724">
    <property type="term" value="P:double-strand break repair via homologous recombination"/>
    <property type="evidence" value="ECO:0007669"/>
    <property type="project" value="TreeGrafter"/>
</dbReference>
<dbReference type="InterPro" id="IPR012340">
    <property type="entry name" value="NA-bd_OB-fold"/>
</dbReference>
<dbReference type="GO" id="GO:0042555">
    <property type="term" value="C:MCM complex"/>
    <property type="evidence" value="ECO:0007669"/>
    <property type="project" value="TreeGrafter"/>
</dbReference>
<dbReference type="InterPro" id="IPR031327">
    <property type="entry name" value="MCM"/>
</dbReference>
<dbReference type="InParanoid" id="A0A1E7FBD5"/>
<keyword evidence="1 4" id="KW-0547">Nucleotide-binding</keyword>
<keyword evidence="7" id="KW-1185">Reference proteome</keyword>
<comment type="similarity">
    <text evidence="4">Belongs to the MCM family.</text>
</comment>
<dbReference type="InterPro" id="IPR033762">
    <property type="entry name" value="MCM_OB"/>
</dbReference>
<dbReference type="GO" id="GO:0005524">
    <property type="term" value="F:ATP binding"/>
    <property type="evidence" value="ECO:0007669"/>
    <property type="project" value="UniProtKB-KW"/>
</dbReference>
<evidence type="ECO:0000259" key="5">
    <source>
        <dbReference type="PROSITE" id="PS50051"/>
    </source>
</evidence>
<accession>A0A1E7FBD5</accession>
<dbReference type="EMBL" id="KV784359">
    <property type="protein sequence ID" value="OEU15123.1"/>
    <property type="molecule type" value="Genomic_DNA"/>
</dbReference>
<dbReference type="SMART" id="SM00350">
    <property type="entry name" value="MCM"/>
    <property type="match status" value="1"/>
</dbReference>
<evidence type="ECO:0000256" key="4">
    <source>
        <dbReference type="RuleBase" id="RU004070"/>
    </source>
</evidence>
<evidence type="ECO:0000313" key="6">
    <source>
        <dbReference type="EMBL" id="OEU15123.1"/>
    </source>
</evidence>
<sequence>DYQEIKIQEAASKIGVGSMPRSLLIKLQHDLVDTCQPGDEVVVVGILLAQWQQSAQPGIECNVGMALKAHSARVTQENGASAFVEGAVGELDKYKKEFDSFWDDSRRREYPIASRDFICKAVCPKLYGLQVIKLSLLLTLIGGVSSSSYEGNEQANEEDENVDTNACDPGTGKSQVLRFASALCPRSVLTTGVGTTSAGLTCAAVREGDDKEFALEAGALVLADKGVCLIDEFGCIRKEDRTSIHEAMEQQTLSVAKAGIVCKLNCRATIVAVMNPRNCIYDNQVSLAQNTGLGTPLLSRFDLIFKLVDSSDAERDSNVTTYLLNRAIQGTGYDGTSTMTGEEIPWSMEKLRAYIAIVKDRFRPIISDEAATLLETHYEKVRSAQSFTIPITVRFLESLIRLSQAHARLMYRNTVTLEDAIAVLRIMECS</sequence>
<dbReference type="KEGG" id="fcy:FRACYDRAFT_156569"/>
<evidence type="ECO:0000256" key="2">
    <source>
        <dbReference type="ARBA" id="ARBA00022840"/>
    </source>
</evidence>
<dbReference type="PANTHER" id="PTHR11630">
    <property type="entry name" value="DNA REPLICATION LICENSING FACTOR MCM FAMILY MEMBER"/>
    <property type="match status" value="1"/>
</dbReference>
<dbReference type="PANTHER" id="PTHR11630:SF48">
    <property type="entry name" value="DNA HELICASE MCM9"/>
    <property type="match status" value="1"/>
</dbReference>
<dbReference type="PRINTS" id="PR01657">
    <property type="entry name" value="MCMFAMILY"/>
</dbReference>
<evidence type="ECO:0000256" key="3">
    <source>
        <dbReference type="ARBA" id="ARBA00023125"/>
    </source>
</evidence>
<dbReference type="InterPro" id="IPR001208">
    <property type="entry name" value="MCM_dom"/>
</dbReference>
<organism evidence="6 7">
    <name type="scientific">Fragilariopsis cylindrus CCMP1102</name>
    <dbReference type="NCBI Taxonomy" id="635003"/>
    <lineage>
        <taxon>Eukaryota</taxon>
        <taxon>Sar</taxon>
        <taxon>Stramenopiles</taxon>
        <taxon>Ochrophyta</taxon>
        <taxon>Bacillariophyta</taxon>
        <taxon>Bacillariophyceae</taxon>
        <taxon>Bacillariophycidae</taxon>
        <taxon>Bacillariales</taxon>
        <taxon>Bacillariaceae</taxon>
        <taxon>Fragilariopsis</taxon>
    </lineage>
</organism>
<dbReference type="OrthoDB" id="271325at2759"/>